<name>A0AAP0KIN9_9MAGN</name>
<reference evidence="1 2" key="1">
    <citation type="submission" date="2024-01" db="EMBL/GenBank/DDBJ databases">
        <title>Genome assemblies of Stephania.</title>
        <authorList>
            <person name="Yang L."/>
        </authorList>
    </citation>
    <scope>NUCLEOTIDE SEQUENCE [LARGE SCALE GENOMIC DNA]</scope>
    <source>
        <strain evidence="1">YNDBR</strain>
        <tissue evidence="1">Leaf</tissue>
    </source>
</reference>
<gene>
    <name evidence="1" type="ORF">Syun_010366</name>
</gene>
<proteinExistence type="predicted"/>
<evidence type="ECO:0000313" key="1">
    <source>
        <dbReference type="EMBL" id="KAK9152057.1"/>
    </source>
</evidence>
<comment type="caution">
    <text evidence="1">The sequence shown here is derived from an EMBL/GenBank/DDBJ whole genome shotgun (WGS) entry which is preliminary data.</text>
</comment>
<keyword evidence="2" id="KW-1185">Reference proteome</keyword>
<protein>
    <recommendedName>
        <fullName evidence="3">Reverse transcriptase domain-containing protein</fullName>
    </recommendedName>
</protein>
<organism evidence="1 2">
    <name type="scientific">Stephania yunnanensis</name>
    <dbReference type="NCBI Taxonomy" id="152371"/>
    <lineage>
        <taxon>Eukaryota</taxon>
        <taxon>Viridiplantae</taxon>
        <taxon>Streptophyta</taxon>
        <taxon>Embryophyta</taxon>
        <taxon>Tracheophyta</taxon>
        <taxon>Spermatophyta</taxon>
        <taxon>Magnoliopsida</taxon>
        <taxon>Ranunculales</taxon>
        <taxon>Menispermaceae</taxon>
        <taxon>Menispermoideae</taxon>
        <taxon>Cissampelideae</taxon>
        <taxon>Stephania</taxon>
    </lineage>
</organism>
<sequence length="116" mass="13032">MGRIIDKAKECGQVRGLEVGENRVNITHLQFPDDSLLFANANDDSLVRLMNQVKIFCRISGLKLNEEKCALLGINVSEEAIRQITNGGRVTRRGHTLLIQELCGREDYRVKTNVPP</sequence>
<dbReference type="EMBL" id="JBBNAF010000004">
    <property type="protein sequence ID" value="KAK9152057.1"/>
    <property type="molecule type" value="Genomic_DNA"/>
</dbReference>
<dbReference type="AlphaFoldDB" id="A0AAP0KIN9"/>
<evidence type="ECO:0000313" key="2">
    <source>
        <dbReference type="Proteomes" id="UP001420932"/>
    </source>
</evidence>
<dbReference type="Proteomes" id="UP001420932">
    <property type="component" value="Unassembled WGS sequence"/>
</dbReference>
<evidence type="ECO:0008006" key="3">
    <source>
        <dbReference type="Google" id="ProtNLM"/>
    </source>
</evidence>
<accession>A0AAP0KIN9</accession>